<comment type="catalytic activity">
    <reaction evidence="3">
        <text>[thioredoxin]-dithiol + NADP(+) = [thioredoxin]-disulfide + NADPH + H(+)</text>
        <dbReference type="Rhea" id="RHEA:20345"/>
        <dbReference type="Rhea" id="RHEA-COMP:10698"/>
        <dbReference type="Rhea" id="RHEA-COMP:10700"/>
        <dbReference type="ChEBI" id="CHEBI:15378"/>
        <dbReference type="ChEBI" id="CHEBI:29950"/>
        <dbReference type="ChEBI" id="CHEBI:50058"/>
        <dbReference type="ChEBI" id="CHEBI:57783"/>
        <dbReference type="ChEBI" id="CHEBI:58349"/>
        <dbReference type="EC" id="1.8.1.9"/>
    </reaction>
</comment>
<evidence type="ECO:0000313" key="6">
    <source>
        <dbReference type="Proteomes" id="UP001501285"/>
    </source>
</evidence>
<reference evidence="5 6" key="1">
    <citation type="journal article" date="2019" name="Int. J. Syst. Evol. Microbiol.">
        <title>The Global Catalogue of Microorganisms (GCM) 10K type strain sequencing project: providing services to taxonomists for standard genome sequencing and annotation.</title>
        <authorList>
            <consortium name="The Broad Institute Genomics Platform"/>
            <consortium name="The Broad Institute Genome Sequencing Center for Infectious Disease"/>
            <person name="Wu L."/>
            <person name="Ma J."/>
        </authorList>
    </citation>
    <scope>NUCLEOTIDE SEQUENCE [LARGE SCALE GENOMIC DNA]</scope>
    <source>
        <strain evidence="5 6">JCM 14283</strain>
    </source>
</reference>
<keyword evidence="2" id="KW-0560">Oxidoreductase</keyword>
<dbReference type="Gene3D" id="3.40.50.2300">
    <property type="match status" value="1"/>
</dbReference>
<organism evidence="5 6">
    <name type="scientific">Terrabacter terrae</name>
    <dbReference type="NCBI Taxonomy" id="318434"/>
    <lineage>
        <taxon>Bacteria</taxon>
        <taxon>Bacillati</taxon>
        <taxon>Actinomycetota</taxon>
        <taxon>Actinomycetes</taxon>
        <taxon>Micrococcales</taxon>
        <taxon>Intrasporangiaceae</taxon>
        <taxon>Terrabacter</taxon>
    </lineage>
</organism>
<evidence type="ECO:0000256" key="2">
    <source>
        <dbReference type="ARBA" id="ARBA00023002"/>
    </source>
</evidence>
<dbReference type="PANTHER" id="PTHR48105">
    <property type="entry name" value="THIOREDOXIN REDUCTASE 1-RELATED-RELATED"/>
    <property type="match status" value="1"/>
</dbReference>
<feature type="domain" description="FAD/NAD(P)-binding" evidence="4">
    <location>
        <begin position="260"/>
        <end position="587"/>
    </location>
</feature>
<dbReference type="InterPro" id="IPR050097">
    <property type="entry name" value="Ferredoxin-NADP_redctase_2"/>
</dbReference>
<dbReference type="Gene3D" id="3.50.50.60">
    <property type="entry name" value="FAD/NAD(P)-binding domain"/>
    <property type="match status" value="2"/>
</dbReference>
<proteinExistence type="predicted"/>
<dbReference type="RefSeq" id="WP_343994558.1">
    <property type="nucleotide sequence ID" value="NZ_BAAANB010000096.1"/>
</dbReference>
<protein>
    <submittedName>
        <fullName evidence="5">FAD-dependent oxidoreductase</fullName>
    </submittedName>
</protein>
<comment type="caution">
    <text evidence="5">The sequence shown here is derived from an EMBL/GenBank/DDBJ whole genome shotgun (WGS) entry which is preliminary data.</text>
</comment>
<name>A0ABN1ZNW7_9MICO</name>
<dbReference type="SUPFAM" id="SSF52172">
    <property type="entry name" value="CheY-like"/>
    <property type="match status" value="1"/>
</dbReference>
<dbReference type="Pfam" id="PF07992">
    <property type="entry name" value="Pyr_redox_2"/>
    <property type="match status" value="1"/>
</dbReference>
<dbReference type="PRINTS" id="PR00469">
    <property type="entry name" value="PNDRDTASEII"/>
</dbReference>
<evidence type="ECO:0000259" key="4">
    <source>
        <dbReference type="Pfam" id="PF07992"/>
    </source>
</evidence>
<dbReference type="PRINTS" id="PR00368">
    <property type="entry name" value="FADPNR"/>
</dbReference>
<dbReference type="InterPro" id="IPR023753">
    <property type="entry name" value="FAD/NAD-binding_dom"/>
</dbReference>
<dbReference type="SUPFAM" id="SSF51905">
    <property type="entry name" value="FAD/NAD(P)-binding domain"/>
    <property type="match status" value="1"/>
</dbReference>
<dbReference type="InterPro" id="IPR036188">
    <property type="entry name" value="FAD/NAD-bd_sf"/>
</dbReference>
<keyword evidence="6" id="KW-1185">Reference proteome</keyword>
<evidence type="ECO:0000256" key="3">
    <source>
        <dbReference type="ARBA" id="ARBA00048132"/>
    </source>
</evidence>
<keyword evidence="1" id="KW-0285">Flavoprotein</keyword>
<gene>
    <name evidence="5" type="ORF">GCM10009740_38190</name>
</gene>
<evidence type="ECO:0000313" key="5">
    <source>
        <dbReference type="EMBL" id="GAA1501644.1"/>
    </source>
</evidence>
<evidence type="ECO:0000256" key="1">
    <source>
        <dbReference type="ARBA" id="ARBA00022630"/>
    </source>
</evidence>
<dbReference type="Proteomes" id="UP001501285">
    <property type="component" value="Unassembled WGS sequence"/>
</dbReference>
<dbReference type="EMBL" id="BAAANB010000096">
    <property type="protein sequence ID" value="GAA1501644.1"/>
    <property type="molecule type" value="Genomic_DNA"/>
</dbReference>
<sequence>MVALRAAPIVWEVTVALPLLLVVDPDLDALARTEAELARRFSADFRVRGESDSVVALEQLALAAERRDPVALVLADPWLPEVSGADLLRAVRTLHPEAARAFLVPWGSWADRRTAEAILHGMSVGDIDYYVLEPWTSPDELFCRTVSEFVQVWSRTVSSRRREVVVVGAARDPRGHAVRSLLTRNGIPHAYLDRGTPEGVAVLESIGAPRATEAEGPLVIWFAALGGPVLLDPTDADICRAWGIGTDLAGPDGDRVSEVDLLVVGAGPAGLAAAVYASSEGLSVLCVEEQALGGQAGTSSLIRNYLGFSRGLSGAELAQRGFQQAWVFGARFVLTRRVTAVEPAGDTVHDTAGDTAGDAAADGARSPVFVATVSDVGQVRARAVLLATGVAYRRLGVPSLEALTGSGVYYGANVSEAHGLAGAHTVIVGGGNSAGQAALHLQRYAADVAVVIRTPDLSSTMSRYLIDEIEASTSITVVPNSEVVGGGGEGWLSEVVIADRDTGERRSLPADALFVMIGAEPHTAWLPEAVVRDRWGFLVTGADLRELGAWPLERPPCAHESSLPGLFAVGDVRAGSVKRVASAVGEGSVVVSEVHQYLALVDAAQRARSPGNAERRG</sequence>
<accession>A0ABN1ZNW7</accession>
<dbReference type="InterPro" id="IPR011006">
    <property type="entry name" value="CheY-like_superfamily"/>
</dbReference>